<dbReference type="PANTHER" id="PTHR23024:SF546">
    <property type="entry name" value="CARBOXYLESTERASE 120-RELATED"/>
    <property type="match status" value="1"/>
</dbReference>
<dbReference type="OrthoDB" id="408631at2759"/>
<name>A0A9W7M737_HIBTR</name>
<dbReference type="PANTHER" id="PTHR23024">
    <property type="entry name" value="ARYLACETAMIDE DEACETYLASE"/>
    <property type="match status" value="1"/>
</dbReference>
<dbReference type="AlphaFoldDB" id="A0A9W7M737"/>
<evidence type="ECO:0000259" key="2">
    <source>
        <dbReference type="Pfam" id="PF07859"/>
    </source>
</evidence>
<protein>
    <submittedName>
        <fullName evidence="3">Carboxyesterase 20</fullName>
    </submittedName>
</protein>
<keyword evidence="4" id="KW-1185">Reference proteome</keyword>
<dbReference type="Gene3D" id="3.40.50.1820">
    <property type="entry name" value="alpha/beta hydrolase"/>
    <property type="match status" value="1"/>
</dbReference>
<reference evidence="3" key="1">
    <citation type="submission" date="2023-05" db="EMBL/GenBank/DDBJ databases">
        <title>Genome and transcriptome analyses reveal genes involved in the formation of fine ridges on petal epidermal cells in Hibiscus trionum.</title>
        <authorList>
            <person name="Koshimizu S."/>
            <person name="Masuda S."/>
            <person name="Ishii T."/>
            <person name="Shirasu K."/>
            <person name="Hoshino A."/>
            <person name="Arita M."/>
        </authorList>
    </citation>
    <scope>NUCLEOTIDE SEQUENCE</scope>
    <source>
        <strain evidence="3">Hamamatsu line</strain>
    </source>
</reference>
<comment type="similarity">
    <text evidence="1">Belongs to the 'GDXG' lipolytic enzyme family.</text>
</comment>
<feature type="domain" description="Alpha/beta hydrolase fold-3" evidence="2">
    <location>
        <begin position="85"/>
        <end position="307"/>
    </location>
</feature>
<dbReference type="Pfam" id="PF07859">
    <property type="entry name" value="Abhydrolase_3"/>
    <property type="match status" value="1"/>
</dbReference>
<dbReference type="Proteomes" id="UP001165190">
    <property type="component" value="Unassembled WGS sequence"/>
</dbReference>
<evidence type="ECO:0000313" key="3">
    <source>
        <dbReference type="EMBL" id="GMI90064.1"/>
    </source>
</evidence>
<gene>
    <name evidence="3" type="ORF">HRI_002675700</name>
</gene>
<sequence length="331" mass="36631">MEAENIPLGSTIDPYEFLHSNPNPDGTLTRDPKAFLTTPPDISNPTILSKDIPINPTNNTWARIFLPKRQPLLHPATPPNKLPLLLYFHGGGFVIGSPDLALFHEFCSNIASQLPVMLVSVGYRLAPEHRLPAAYDDGMEVLHWVKTVEDDWLRDHADYSNCFIMGSSAGGNMAYHVGLRAAQETDDLSPLKIKGLILHHPFLGGVQRTESELRIVNDPFLPPSVCDLMWELCLPVGADRDHPYCNPTVGEDGFSGLEKIKQLGWKVLVTGCGGDRMIDRQMDLAEMMEKKGINVVGSFGEGEYHGFEIIDSSKAKPLHLVLQNFILSNSI</sequence>
<dbReference type="InterPro" id="IPR029058">
    <property type="entry name" value="AB_hydrolase_fold"/>
</dbReference>
<accession>A0A9W7M737</accession>
<dbReference type="InterPro" id="IPR050466">
    <property type="entry name" value="Carboxylest/Gibb_receptor"/>
</dbReference>
<dbReference type="SUPFAM" id="SSF53474">
    <property type="entry name" value="alpha/beta-Hydrolases"/>
    <property type="match status" value="1"/>
</dbReference>
<evidence type="ECO:0000256" key="1">
    <source>
        <dbReference type="ARBA" id="ARBA00010515"/>
    </source>
</evidence>
<proteinExistence type="inferred from homology"/>
<dbReference type="InterPro" id="IPR013094">
    <property type="entry name" value="AB_hydrolase_3"/>
</dbReference>
<dbReference type="EMBL" id="BSYR01000024">
    <property type="protein sequence ID" value="GMI90064.1"/>
    <property type="molecule type" value="Genomic_DNA"/>
</dbReference>
<evidence type="ECO:0000313" key="4">
    <source>
        <dbReference type="Proteomes" id="UP001165190"/>
    </source>
</evidence>
<comment type="caution">
    <text evidence="3">The sequence shown here is derived from an EMBL/GenBank/DDBJ whole genome shotgun (WGS) entry which is preliminary data.</text>
</comment>
<dbReference type="GO" id="GO:0016787">
    <property type="term" value="F:hydrolase activity"/>
    <property type="evidence" value="ECO:0007669"/>
    <property type="project" value="InterPro"/>
</dbReference>
<organism evidence="3 4">
    <name type="scientific">Hibiscus trionum</name>
    <name type="common">Flower of an hour</name>
    <dbReference type="NCBI Taxonomy" id="183268"/>
    <lineage>
        <taxon>Eukaryota</taxon>
        <taxon>Viridiplantae</taxon>
        <taxon>Streptophyta</taxon>
        <taxon>Embryophyta</taxon>
        <taxon>Tracheophyta</taxon>
        <taxon>Spermatophyta</taxon>
        <taxon>Magnoliopsida</taxon>
        <taxon>eudicotyledons</taxon>
        <taxon>Gunneridae</taxon>
        <taxon>Pentapetalae</taxon>
        <taxon>rosids</taxon>
        <taxon>malvids</taxon>
        <taxon>Malvales</taxon>
        <taxon>Malvaceae</taxon>
        <taxon>Malvoideae</taxon>
        <taxon>Hibiscus</taxon>
    </lineage>
</organism>